<organism evidence="3 4">
    <name type="scientific">Candidatus Staskawiczbacteria bacterium RIFOXYB1_FULL_37_44</name>
    <dbReference type="NCBI Taxonomy" id="1802223"/>
    <lineage>
        <taxon>Bacteria</taxon>
        <taxon>Candidatus Staskawicziibacteriota</taxon>
    </lineage>
</organism>
<comment type="caution">
    <text evidence="3">The sequence shown here is derived from an EMBL/GenBank/DDBJ whole genome shotgun (WGS) entry which is preliminary data.</text>
</comment>
<dbReference type="InterPro" id="IPR023365">
    <property type="entry name" value="Sortase_dom-sf"/>
</dbReference>
<feature type="transmembrane region" description="Helical" evidence="2">
    <location>
        <begin position="12"/>
        <end position="33"/>
    </location>
</feature>
<keyword evidence="1" id="KW-0378">Hydrolase</keyword>
<gene>
    <name evidence="3" type="ORF">A2358_04095</name>
</gene>
<sequence length="226" mass="25521">MDKENAKKILKIAVAVYLASFLIINWNDVSWIFNYKEVSGLVSDFFNPYPSIDANAITPYFYPNHSQEMSVPVLREIKTNYTDKQNTLEIPKLSISVPIIFSDSADKDLLTKDLNKGVVFYPGSVYPGQQGQIIILGHSAPPGWPKIKYDWVFTNLDKLAAGDTISIDLNSKQYTYTVKQKTIIKRGADVPQDNLNADNNILTLISCWPPGKDYQRITVQAELELK</sequence>
<dbReference type="Gene3D" id="2.40.260.10">
    <property type="entry name" value="Sortase"/>
    <property type="match status" value="1"/>
</dbReference>
<reference evidence="3 4" key="1">
    <citation type="journal article" date="2016" name="Nat. Commun.">
        <title>Thousands of microbial genomes shed light on interconnected biogeochemical processes in an aquifer system.</title>
        <authorList>
            <person name="Anantharaman K."/>
            <person name="Brown C.T."/>
            <person name="Hug L.A."/>
            <person name="Sharon I."/>
            <person name="Castelle C.J."/>
            <person name="Probst A.J."/>
            <person name="Thomas B.C."/>
            <person name="Singh A."/>
            <person name="Wilkins M.J."/>
            <person name="Karaoz U."/>
            <person name="Brodie E.L."/>
            <person name="Williams K.H."/>
            <person name="Hubbard S.S."/>
            <person name="Banfield J.F."/>
        </authorList>
    </citation>
    <scope>NUCLEOTIDE SEQUENCE [LARGE SCALE GENOMIC DNA]</scope>
</reference>
<accession>A0A1G2IWC3</accession>
<dbReference type="GO" id="GO:0016787">
    <property type="term" value="F:hydrolase activity"/>
    <property type="evidence" value="ECO:0007669"/>
    <property type="project" value="UniProtKB-KW"/>
</dbReference>
<evidence type="ECO:0000313" key="4">
    <source>
        <dbReference type="Proteomes" id="UP000178650"/>
    </source>
</evidence>
<keyword evidence="2" id="KW-1133">Transmembrane helix</keyword>
<dbReference type="Pfam" id="PF04203">
    <property type="entry name" value="Sortase"/>
    <property type="match status" value="1"/>
</dbReference>
<keyword evidence="2" id="KW-0472">Membrane</keyword>
<evidence type="ECO:0000256" key="2">
    <source>
        <dbReference type="SAM" id="Phobius"/>
    </source>
</evidence>
<dbReference type="AlphaFoldDB" id="A0A1G2IWC3"/>
<evidence type="ECO:0008006" key="5">
    <source>
        <dbReference type="Google" id="ProtNLM"/>
    </source>
</evidence>
<evidence type="ECO:0000313" key="3">
    <source>
        <dbReference type="EMBL" id="OGZ79135.1"/>
    </source>
</evidence>
<dbReference type="STRING" id="1802223.A2358_04095"/>
<dbReference type="SUPFAM" id="SSF63817">
    <property type="entry name" value="Sortase"/>
    <property type="match status" value="1"/>
</dbReference>
<name>A0A1G2IWC3_9BACT</name>
<proteinExistence type="predicted"/>
<dbReference type="Proteomes" id="UP000178650">
    <property type="component" value="Unassembled WGS sequence"/>
</dbReference>
<dbReference type="NCBIfam" id="TIGR01076">
    <property type="entry name" value="sortase_fam"/>
    <property type="match status" value="1"/>
</dbReference>
<protein>
    <recommendedName>
        <fullName evidence="5">Sortase</fullName>
    </recommendedName>
</protein>
<dbReference type="InterPro" id="IPR005754">
    <property type="entry name" value="Sortase"/>
</dbReference>
<evidence type="ECO:0000256" key="1">
    <source>
        <dbReference type="ARBA" id="ARBA00022801"/>
    </source>
</evidence>
<dbReference type="EMBL" id="MHPJ01000009">
    <property type="protein sequence ID" value="OGZ79135.1"/>
    <property type="molecule type" value="Genomic_DNA"/>
</dbReference>
<keyword evidence="2" id="KW-0812">Transmembrane</keyword>